<dbReference type="Proteomes" id="UP000295604">
    <property type="component" value="Unassembled WGS sequence"/>
</dbReference>
<proteinExistence type="predicted"/>
<comment type="caution">
    <text evidence="2">The sequence shown here is derived from an EMBL/GenBank/DDBJ whole genome shotgun (WGS) entry which is preliminary data.</text>
</comment>
<evidence type="ECO:0000256" key="1">
    <source>
        <dbReference type="SAM" id="MobiDB-lite"/>
    </source>
</evidence>
<protein>
    <submittedName>
        <fullName evidence="2">Uncharacterized protein</fullName>
    </submittedName>
</protein>
<organism evidence="2 3">
    <name type="scientific">Colletotrichum sidae</name>
    <dbReference type="NCBI Taxonomy" id="1347389"/>
    <lineage>
        <taxon>Eukaryota</taxon>
        <taxon>Fungi</taxon>
        <taxon>Dikarya</taxon>
        <taxon>Ascomycota</taxon>
        <taxon>Pezizomycotina</taxon>
        <taxon>Sordariomycetes</taxon>
        <taxon>Hypocreomycetidae</taxon>
        <taxon>Glomerellales</taxon>
        <taxon>Glomerellaceae</taxon>
        <taxon>Colletotrichum</taxon>
        <taxon>Colletotrichum orbiculare species complex</taxon>
    </lineage>
</organism>
<gene>
    <name evidence="2" type="ORF">C8034_v010175</name>
</gene>
<sequence>MQQPTRSSPVDNSLTARIISSATQLSTTVLAGRPESDSLRNATNDKAQPGPSSAPRLAPHGETASYRDAQRHDANMGGAFKYSTESPSAKEHDYGHFMAAQIDPDSSEPISTPPVKGIGKQAQDSCSAIDEQEARDGLSVVDILKGPDGLHDFDETADDGQALLSPQEESTLREALFGASAPGRAPDWTGLLDFQPGYLQPSRRNENDGDLRYHYGDIDSQSARALWMDSWNEVLQSYTDQVWGELGSLAREARLEVAQARDQGDSGLKALERLGQILAHLRAARNPHV</sequence>
<reference evidence="2 3" key="1">
    <citation type="submission" date="2018-11" db="EMBL/GenBank/DDBJ databases">
        <title>Genome sequence and assembly of Colletotrichum sidae.</title>
        <authorList>
            <person name="Gan P."/>
            <person name="Shirasu K."/>
        </authorList>
    </citation>
    <scope>NUCLEOTIDE SEQUENCE [LARGE SCALE GENOMIC DNA]</scope>
    <source>
        <strain evidence="2 3">CBS 518.97</strain>
    </source>
</reference>
<dbReference type="AlphaFoldDB" id="A0A4R8TEZ9"/>
<evidence type="ECO:0000313" key="3">
    <source>
        <dbReference type="Proteomes" id="UP000295604"/>
    </source>
</evidence>
<dbReference type="EMBL" id="QAPF01000106">
    <property type="protein sequence ID" value="TEA16525.1"/>
    <property type="molecule type" value="Genomic_DNA"/>
</dbReference>
<keyword evidence="3" id="KW-1185">Reference proteome</keyword>
<accession>A0A4R8TEZ9</accession>
<evidence type="ECO:0000313" key="2">
    <source>
        <dbReference type="EMBL" id="TEA16525.1"/>
    </source>
</evidence>
<feature type="region of interest" description="Disordered" evidence="1">
    <location>
        <begin position="27"/>
        <end position="70"/>
    </location>
</feature>
<name>A0A4R8TEZ9_9PEZI</name>